<dbReference type="GO" id="GO:0000160">
    <property type="term" value="P:phosphorelay signal transduction system"/>
    <property type="evidence" value="ECO:0007669"/>
    <property type="project" value="InterPro"/>
</dbReference>
<dbReference type="CDD" id="cd15831">
    <property type="entry name" value="BTAD"/>
    <property type="match status" value="1"/>
</dbReference>
<comment type="caution">
    <text evidence="8">The sequence shown here is derived from an EMBL/GenBank/DDBJ whole genome shotgun (WGS) entry which is preliminary data.</text>
</comment>
<dbReference type="SUPFAM" id="SSF52540">
    <property type="entry name" value="P-loop containing nucleoside triphosphate hydrolases"/>
    <property type="match status" value="1"/>
</dbReference>
<evidence type="ECO:0000313" key="9">
    <source>
        <dbReference type="Proteomes" id="UP000645217"/>
    </source>
</evidence>
<feature type="domain" description="OmpR/PhoB-type" evidence="6">
    <location>
        <begin position="26"/>
        <end position="102"/>
    </location>
</feature>
<sequence>MIEKPDGGSAQYRFTILGPPGLICGDTWLDLGGPQQQAVLMLLLANGGGFVRIGELIDGLWGDQAPATGEAVIRTYVSRIRRLLAEHGLCGAISSQAGGYMLDPSPFTLDAEEFDDLVEAARQERADGHLAAAAEHLERALGLWRGTALAGVPGEAAERERSRLERLRLVAAQESLWLRLELGEHTEVAAEVPLLIEQNRLEEPLYEIQLLALCRGGRRAEALEVYRMVYDLLGKELGVGPGPRLRAVHEKILLADGDLDDELALVPPAERPARRSADAGESPQEEAADAAESPEEPDPDPAEPAGAWLERHLDRGFIGRRGERAAFRDLLEGAGGAGPRLLFVRGPAGAGKSTLLRKLADDATTAGRRVRHLRAPGLADARERLERFAAELSGAAGPVLLIDAVEELEHLEPWLREEYLWRLPGGTIIVLAGRNGPSAAWLTDPAWSGTITVRRIEDLTAAESTALLEARGVDPALVPSIVDFAAGNPFALSLAAEVARSMAATGRPSRRDAVRYVVDTVLARLAGDAPTPAHRWALHVCAHARHTTEDLLGAVVPEGRAAELFDWLRAHPGVEATTYGLEVNGVLREALDDHLRWRDPAGYERMRHRIRRHVMDEVLIWRDDHLEEELWGDRRPGLFLRRDVPASR</sequence>
<evidence type="ECO:0000256" key="5">
    <source>
        <dbReference type="SAM" id="MobiDB-lite"/>
    </source>
</evidence>
<dbReference type="Gene3D" id="1.10.10.10">
    <property type="entry name" value="Winged helix-like DNA-binding domain superfamily/Winged helix DNA-binding domain"/>
    <property type="match status" value="1"/>
</dbReference>
<dbReference type="InterPro" id="IPR001867">
    <property type="entry name" value="OmpR/PhoB-type_DNA-bd"/>
</dbReference>
<dbReference type="Pfam" id="PF13191">
    <property type="entry name" value="AAA_16"/>
    <property type="match status" value="1"/>
</dbReference>
<dbReference type="PANTHER" id="PTHR35807:SF1">
    <property type="entry name" value="TRANSCRIPTIONAL REGULATOR REDD"/>
    <property type="match status" value="1"/>
</dbReference>
<protein>
    <recommendedName>
        <fullName evidence="10">OmpR/PhoB-type domain-containing protein</fullName>
    </recommendedName>
</protein>
<evidence type="ECO:0000256" key="2">
    <source>
        <dbReference type="ARBA" id="ARBA00023015"/>
    </source>
</evidence>
<dbReference type="SUPFAM" id="SSF48452">
    <property type="entry name" value="TPR-like"/>
    <property type="match status" value="1"/>
</dbReference>
<dbReference type="InterPro" id="IPR016032">
    <property type="entry name" value="Sig_transdc_resp-reg_C-effctor"/>
</dbReference>
<evidence type="ECO:0000256" key="4">
    <source>
        <dbReference type="ARBA" id="ARBA00023163"/>
    </source>
</evidence>
<feature type="domain" description="Bacterial transcriptional activator" evidence="7">
    <location>
        <begin position="109"/>
        <end position="253"/>
    </location>
</feature>
<dbReference type="SMART" id="SM00862">
    <property type="entry name" value="Trans_reg_C"/>
    <property type="match status" value="1"/>
</dbReference>
<evidence type="ECO:0000256" key="3">
    <source>
        <dbReference type="ARBA" id="ARBA00023125"/>
    </source>
</evidence>
<keyword evidence="9" id="KW-1185">Reference proteome</keyword>
<evidence type="ECO:0000313" key="8">
    <source>
        <dbReference type="EMBL" id="GGL04504.1"/>
    </source>
</evidence>
<dbReference type="InterPro" id="IPR027417">
    <property type="entry name" value="P-loop_NTPase"/>
</dbReference>
<dbReference type="AlphaFoldDB" id="A0A917RFU7"/>
<dbReference type="SUPFAM" id="SSF46894">
    <property type="entry name" value="C-terminal effector domain of the bipartite response regulators"/>
    <property type="match status" value="1"/>
</dbReference>
<keyword evidence="4" id="KW-0804">Transcription</keyword>
<feature type="compositionally biased region" description="Acidic residues" evidence="5">
    <location>
        <begin position="283"/>
        <end position="301"/>
    </location>
</feature>
<evidence type="ECO:0000259" key="6">
    <source>
        <dbReference type="SMART" id="SM00862"/>
    </source>
</evidence>
<dbReference type="Gene3D" id="1.25.40.10">
    <property type="entry name" value="Tetratricopeptide repeat domain"/>
    <property type="match status" value="1"/>
</dbReference>
<reference evidence="8" key="1">
    <citation type="journal article" date="2014" name="Int. J. Syst. Evol. Microbiol.">
        <title>Complete genome sequence of Corynebacterium casei LMG S-19264T (=DSM 44701T), isolated from a smear-ripened cheese.</title>
        <authorList>
            <consortium name="US DOE Joint Genome Institute (JGI-PGF)"/>
            <person name="Walter F."/>
            <person name="Albersmeier A."/>
            <person name="Kalinowski J."/>
            <person name="Ruckert C."/>
        </authorList>
    </citation>
    <scope>NUCLEOTIDE SEQUENCE</scope>
    <source>
        <strain evidence="8">JCM 13064</strain>
    </source>
</reference>
<name>A0A917RFU7_9ACTN</name>
<dbReference type="EMBL" id="BMNT01000032">
    <property type="protein sequence ID" value="GGL04504.1"/>
    <property type="molecule type" value="Genomic_DNA"/>
</dbReference>
<dbReference type="Pfam" id="PF03704">
    <property type="entry name" value="BTAD"/>
    <property type="match status" value="1"/>
</dbReference>
<keyword evidence="3" id="KW-0238">DNA-binding</keyword>
<comment type="similarity">
    <text evidence="1">Belongs to the AfsR/DnrI/RedD regulatory family.</text>
</comment>
<dbReference type="GO" id="GO:0006355">
    <property type="term" value="P:regulation of DNA-templated transcription"/>
    <property type="evidence" value="ECO:0007669"/>
    <property type="project" value="InterPro"/>
</dbReference>
<dbReference type="InterPro" id="IPR011990">
    <property type="entry name" value="TPR-like_helical_dom_sf"/>
</dbReference>
<gene>
    <name evidence="8" type="ORF">GCM10007964_53320</name>
</gene>
<dbReference type="Proteomes" id="UP000645217">
    <property type="component" value="Unassembled WGS sequence"/>
</dbReference>
<dbReference type="Gene3D" id="3.40.50.300">
    <property type="entry name" value="P-loop containing nucleotide triphosphate hydrolases"/>
    <property type="match status" value="1"/>
</dbReference>
<evidence type="ECO:0000259" key="7">
    <source>
        <dbReference type="SMART" id="SM01043"/>
    </source>
</evidence>
<keyword evidence="2" id="KW-0805">Transcription regulation</keyword>
<evidence type="ECO:0008006" key="10">
    <source>
        <dbReference type="Google" id="ProtNLM"/>
    </source>
</evidence>
<dbReference type="InterPro" id="IPR041664">
    <property type="entry name" value="AAA_16"/>
</dbReference>
<reference evidence="8" key="2">
    <citation type="submission" date="2020-09" db="EMBL/GenBank/DDBJ databases">
        <authorList>
            <person name="Sun Q."/>
            <person name="Ohkuma M."/>
        </authorList>
    </citation>
    <scope>NUCLEOTIDE SEQUENCE</scope>
    <source>
        <strain evidence="8">JCM 13064</strain>
    </source>
</reference>
<dbReference type="InterPro" id="IPR036388">
    <property type="entry name" value="WH-like_DNA-bd_sf"/>
</dbReference>
<dbReference type="InterPro" id="IPR005158">
    <property type="entry name" value="BTAD"/>
</dbReference>
<proteinExistence type="inferred from homology"/>
<dbReference type="PANTHER" id="PTHR35807">
    <property type="entry name" value="TRANSCRIPTIONAL REGULATOR REDD-RELATED"/>
    <property type="match status" value="1"/>
</dbReference>
<accession>A0A917RFU7</accession>
<feature type="region of interest" description="Disordered" evidence="5">
    <location>
        <begin position="271"/>
        <end position="306"/>
    </location>
</feature>
<dbReference type="GO" id="GO:0003677">
    <property type="term" value="F:DNA binding"/>
    <property type="evidence" value="ECO:0007669"/>
    <property type="project" value="UniProtKB-KW"/>
</dbReference>
<evidence type="ECO:0000256" key="1">
    <source>
        <dbReference type="ARBA" id="ARBA00005820"/>
    </source>
</evidence>
<dbReference type="InterPro" id="IPR051677">
    <property type="entry name" value="AfsR-DnrI-RedD_regulator"/>
</dbReference>
<organism evidence="8 9">
    <name type="scientific">Sphaerisporangium melleum</name>
    <dbReference type="NCBI Taxonomy" id="321316"/>
    <lineage>
        <taxon>Bacteria</taxon>
        <taxon>Bacillati</taxon>
        <taxon>Actinomycetota</taxon>
        <taxon>Actinomycetes</taxon>
        <taxon>Streptosporangiales</taxon>
        <taxon>Streptosporangiaceae</taxon>
        <taxon>Sphaerisporangium</taxon>
    </lineage>
</organism>
<dbReference type="SMART" id="SM01043">
    <property type="entry name" value="BTAD"/>
    <property type="match status" value="1"/>
</dbReference>